<dbReference type="AlphaFoldDB" id="W1NU22"/>
<feature type="binding site" evidence="2">
    <location>
        <begin position="277"/>
        <end position="279"/>
    </location>
    <ligand>
        <name>L-glutamate</name>
        <dbReference type="ChEBI" id="CHEBI:29985"/>
    </ligand>
</feature>
<name>W1NU22_AMBTC</name>
<dbReference type="InterPro" id="IPR029055">
    <property type="entry name" value="Ntn_hydrolases_N"/>
</dbReference>
<dbReference type="GO" id="GO:0005886">
    <property type="term" value="C:plasma membrane"/>
    <property type="evidence" value="ECO:0000318"/>
    <property type="project" value="GO_Central"/>
</dbReference>
<dbReference type="GO" id="GO:0036374">
    <property type="term" value="F:glutathione hydrolase activity"/>
    <property type="evidence" value="ECO:0000318"/>
    <property type="project" value="GO_Central"/>
</dbReference>
<keyword evidence="4" id="KW-1185">Reference proteome</keyword>
<evidence type="ECO:0008006" key="5">
    <source>
        <dbReference type="Google" id="ProtNLM"/>
    </source>
</evidence>
<dbReference type="STRING" id="13333.W1NU22"/>
<feature type="active site" description="Nucleophile" evidence="1">
    <location>
        <position position="259"/>
    </location>
</feature>
<proteinExistence type="predicted"/>
<dbReference type="eggNOG" id="KOG2410">
    <property type="taxonomic scope" value="Eukaryota"/>
</dbReference>
<dbReference type="Gene3D" id="3.60.20.40">
    <property type="match status" value="1"/>
</dbReference>
<dbReference type="InterPro" id="IPR000101">
    <property type="entry name" value="GGT_peptidase"/>
</dbReference>
<gene>
    <name evidence="3" type="ORF">AMTR_s00109p00152050</name>
</gene>
<dbReference type="Gene3D" id="1.10.246.130">
    <property type="match status" value="1"/>
</dbReference>
<evidence type="ECO:0000313" key="4">
    <source>
        <dbReference type="Proteomes" id="UP000017836"/>
    </source>
</evidence>
<dbReference type="PANTHER" id="PTHR11686">
    <property type="entry name" value="GAMMA GLUTAMYL TRANSPEPTIDASE"/>
    <property type="match status" value="1"/>
</dbReference>
<dbReference type="Gramene" id="ERM98720">
    <property type="protein sequence ID" value="ERM98720"/>
    <property type="gene ID" value="AMTR_s00109p00152050"/>
</dbReference>
<dbReference type="PRINTS" id="PR01210">
    <property type="entry name" value="GGTRANSPTASE"/>
</dbReference>
<dbReference type="OrthoDB" id="2015213at2759"/>
<dbReference type="Proteomes" id="UP000017836">
    <property type="component" value="Unassembled WGS sequence"/>
</dbReference>
<dbReference type="Pfam" id="PF01019">
    <property type="entry name" value="G_glu_transpept"/>
    <property type="match status" value="1"/>
</dbReference>
<evidence type="ECO:0000256" key="2">
    <source>
        <dbReference type="PIRSR" id="PIRSR600101-2"/>
    </source>
</evidence>
<protein>
    <recommendedName>
        <fullName evidence="5">Gamma-glutamyl transferase</fullName>
    </recommendedName>
</protein>
<evidence type="ECO:0000256" key="1">
    <source>
        <dbReference type="PIRSR" id="PIRSR600101-1"/>
    </source>
</evidence>
<feature type="binding site" evidence="2">
    <location>
        <begin position="327"/>
        <end position="328"/>
    </location>
    <ligand>
        <name>L-glutamate</name>
        <dbReference type="ChEBI" id="CHEBI:29985"/>
    </ligand>
</feature>
<dbReference type="InterPro" id="IPR043138">
    <property type="entry name" value="GGT_lsub"/>
</dbReference>
<dbReference type="InterPro" id="IPR043137">
    <property type="entry name" value="GGT_ssub_C"/>
</dbReference>
<evidence type="ECO:0000313" key="3">
    <source>
        <dbReference type="EMBL" id="ERM98720.1"/>
    </source>
</evidence>
<dbReference type="FunFam" id="1.10.246.130:FF:000001">
    <property type="entry name" value="Gamma-glutamyltransferase 5 isoform 1"/>
    <property type="match status" value="1"/>
</dbReference>
<dbReference type="GO" id="GO:0006751">
    <property type="term" value="P:glutathione catabolic process"/>
    <property type="evidence" value="ECO:0000318"/>
    <property type="project" value="GO_Central"/>
</dbReference>
<feature type="binding site" evidence="2">
    <location>
        <position position="301"/>
    </location>
    <ligand>
        <name>L-glutamate</name>
        <dbReference type="ChEBI" id="CHEBI:29985"/>
    </ligand>
</feature>
<feature type="binding site" evidence="2">
    <location>
        <position position="349"/>
    </location>
    <ligand>
        <name>L-glutamate</name>
        <dbReference type="ChEBI" id="CHEBI:29985"/>
    </ligand>
</feature>
<sequence length="463" mass="51695">MFVHDPSAKEQGGLSVGVPGEILGLYEAWKAYGRLPWYRLVKPAIAIARYGYEIDRFLYFQMKNTEEAIRKDEGLREVFMVNGTLLKVGDICRDIKLANTLEKIAFFGASVFYYGPLGADLIHDIQEKGGIITVEDLKGYKIRHTKPISAKVMNHEIITMPVPAGGVGMIMVLNVLAQYRSAQALTGPLGLHRMVEAMKHMFSARMNLGDPDFVEIEDVVSKMLSQSFAREIKDRINDSTTFDPSYYLDRWNQTNDHGTSHVSIVDKERNAVALTTTINNNFGALFRSVKTGIVLNNQMHDFSIPSNDSTMPSPPANYIEPNKRPMSSTMPTIILENGQLKGVMGASGGLRIVPANIQVYLNHFIHRMDPFESILAPRLYHALVPNILEFEKWDTVSGYHIEVPLEDRAALAKKGHVLQALAFGAKCQFVVHHLPRWPQGETVVKAKLTGVSDPRKEGEPAGY</sequence>
<dbReference type="SUPFAM" id="SSF56235">
    <property type="entry name" value="N-terminal nucleophile aminohydrolases (Ntn hydrolases)"/>
    <property type="match status" value="1"/>
</dbReference>
<dbReference type="EMBL" id="KI395307">
    <property type="protein sequence ID" value="ERM98720.1"/>
    <property type="molecule type" value="Genomic_DNA"/>
</dbReference>
<accession>W1NU22</accession>
<dbReference type="PANTHER" id="PTHR11686:SF34">
    <property type="entry name" value="GLUTATHIONE HYDROLASE 1-RELATED"/>
    <property type="match status" value="1"/>
</dbReference>
<dbReference type="HOGENOM" id="CLU_014813_4_3_1"/>
<organism evidence="3 4">
    <name type="scientific">Amborella trichopoda</name>
    <dbReference type="NCBI Taxonomy" id="13333"/>
    <lineage>
        <taxon>Eukaryota</taxon>
        <taxon>Viridiplantae</taxon>
        <taxon>Streptophyta</taxon>
        <taxon>Embryophyta</taxon>
        <taxon>Tracheophyta</taxon>
        <taxon>Spermatophyta</taxon>
        <taxon>Magnoliopsida</taxon>
        <taxon>Amborellales</taxon>
        <taxon>Amborellaceae</taxon>
        <taxon>Amborella</taxon>
    </lineage>
</organism>
<dbReference type="OMA" id="HQIFPMH"/>
<reference evidence="4" key="1">
    <citation type="journal article" date="2013" name="Science">
        <title>The Amborella genome and the evolution of flowering plants.</title>
        <authorList>
            <consortium name="Amborella Genome Project"/>
        </authorList>
    </citation>
    <scope>NUCLEOTIDE SEQUENCE [LARGE SCALE GENOMIC DNA]</scope>
</reference>